<evidence type="ECO:0000256" key="1">
    <source>
        <dbReference type="SAM" id="MobiDB-lite"/>
    </source>
</evidence>
<organism evidence="2 3">
    <name type="scientific">Polyplax serrata</name>
    <name type="common">Common mouse louse</name>
    <dbReference type="NCBI Taxonomy" id="468196"/>
    <lineage>
        <taxon>Eukaryota</taxon>
        <taxon>Metazoa</taxon>
        <taxon>Ecdysozoa</taxon>
        <taxon>Arthropoda</taxon>
        <taxon>Hexapoda</taxon>
        <taxon>Insecta</taxon>
        <taxon>Pterygota</taxon>
        <taxon>Neoptera</taxon>
        <taxon>Paraneoptera</taxon>
        <taxon>Psocodea</taxon>
        <taxon>Troctomorpha</taxon>
        <taxon>Phthiraptera</taxon>
        <taxon>Anoplura</taxon>
        <taxon>Polyplacidae</taxon>
        <taxon>Polyplax</taxon>
    </lineage>
</organism>
<evidence type="ECO:0000313" key="3">
    <source>
        <dbReference type="Proteomes" id="UP001372834"/>
    </source>
</evidence>
<comment type="caution">
    <text evidence="2">The sequence shown here is derived from an EMBL/GenBank/DDBJ whole genome shotgun (WGS) entry which is preliminary data.</text>
</comment>
<gene>
    <name evidence="2" type="ORF">RUM43_010498</name>
</gene>
<accession>A0AAN8SA00</accession>
<dbReference type="Proteomes" id="UP001372834">
    <property type="component" value="Unassembled WGS sequence"/>
</dbReference>
<sequence>MREIPLGWGRRGEEAKGRKYECKPKAVVEAEEQVGAAAAAAGETKFELGTQSERFAVESPPSCFDLTHRKDEEKEEDDE</sequence>
<reference evidence="2 3" key="1">
    <citation type="submission" date="2023-10" db="EMBL/GenBank/DDBJ databases">
        <title>Genomes of two closely related lineages of the louse Polyplax serrata with different host specificities.</title>
        <authorList>
            <person name="Martinu J."/>
            <person name="Tarabai H."/>
            <person name="Stefka J."/>
            <person name="Hypsa V."/>
        </authorList>
    </citation>
    <scope>NUCLEOTIDE SEQUENCE [LARGE SCALE GENOMIC DNA]</scope>
    <source>
        <strain evidence="2">HR10_N</strain>
    </source>
</reference>
<dbReference type="EMBL" id="JAWJWE010000004">
    <property type="protein sequence ID" value="KAK6636835.1"/>
    <property type="molecule type" value="Genomic_DNA"/>
</dbReference>
<proteinExistence type="predicted"/>
<evidence type="ECO:0000313" key="2">
    <source>
        <dbReference type="EMBL" id="KAK6636835.1"/>
    </source>
</evidence>
<protein>
    <submittedName>
        <fullName evidence="2">Uncharacterized protein</fullName>
    </submittedName>
</protein>
<name>A0AAN8SA00_POLSC</name>
<feature type="region of interest" description="Disordered" evidence="1">
    <location>
        <begin position="56"/>
        <end position="79"/>
    </location>
</feature>
<dbReference type="AlphaFoldDB" id="A0AAN8SA00"/>